<dbReference type="GO" id="GO:0000981">
    <property type="term" value="F:DNA-binding transcription factor activity, RNA polymerase II-specific"/>
    <property type="evidence" value="ECO:0000318"/>
    <property type="project" value="GO_Central"/>
</dbReference>
<accession>A0A1W0VRB4</accession>
<reference evidence="2" key="2">
    <citation type="journal article" date="2018" name="Plant J.">
        <title>The Sorghum bicolor reference genome: improved assembly, gene annotations, a transcriptome atlas, and signatures of genome organization.</title>
        <authorList>
            <person name="McCormick R.F."/>
            <person name="Truong S.K."/>
            <person name="Sreedasyam A."/>
            <person name="Jenkins J."/>
            <person name="Shu S."/>
            <person name="Sims D."/>
            <person name="Kennedy M."/>
            <person name="Amirebrahimi M."/>
            <person name="Weers B.D."/>
            <person name="McKinley B."/>
            <person name="Mattison A."/>
            <person name="Morishige D.T."/>
            <person name="Grimwood J."/>
            <person name="Schmutz J."/>
            <person name="Mullet J.E."/>
        </authorList>
    </citation>
    <scope>NUCLEOTIDE SEQUENCE [LARGE SCALE GENOMIC DNA]</scope>
    <source>
        <strain evidence="2">cv. BTx623</strain>
    </source>
</reference>
<dbReference type="InterPro" id="IPR009072">
    <property type="entry name" value="Histone-fold"/>
</dbReference>
<dbReference type="Gramene" id="OQU75791">
    <property type="protein sequence ID" value="OQU75791"/>
    <property type="gene ID" value="SORBI_3010G029450"/>
</dbReference>
<organism evidence="1 2">
    <name type="scientific">Sorghum bicolor</name>
    <name type="common">Sorghum</name>
    <name type="synonym">Sorghum vulgare</name>
    <dbReference type="NCBI Taxonomy" id="4558"/>
    <lineage>
        <taxon>Eukaryota</taxon>
        <taxon>Viridiplantae</taxon>
        <taxon>Streptophyta</taxon>
        <taxon>Embryophyta</taxon>
        <taxon>Tracheophyta</taxon>
        <taxon>Spermatophyta</taxon>
        <taxon>Magnoliopsida</taxon>
        <taxon>Liliopsida</taxon>
        <taxon>Poales</taxon>
        <taxon>Poaceae</taxon>
        <taxon>PACMAD clade</taxon>
        <taxon>Panicoideae</taxon>
        <taxon>Andropogonodae</taxon>
        <taxon>Andropogoneae</taxon>
        <taxon>Sorghinae</taxon>
        <taxon>Sorghum</taxon>
    </lineage>
</organism>
<dbReference type="GO" id="GO:0016602">
    <property type="term" value="C:CCAAT-binding factor complex"/>
    <property type="evidence" value="ECO:0000318"/>
    <property type="project" value="GO_Central"/>
</dbReference>
<dbReference type="STRING" id="4558.A0A1W0VRB4"/>
<dbReference type="EMBL" id="CM000769">
    <property type="protein sequence ID" value="OQU75791.1"/>
    <property type="molecule type" value="Genomic_DNA"/>
</dbReference>
<name>A0A1W0VRB4_SORBI</name>
<dbReference type="GO" id="GO:0046982">
    <property type="term" value="F:protein heterodimerization activity"/>
    <property type="evidence" value="ECO:0007669"/>
    <property type="project" value="InterPro"/>
</dbReference>
<dbReference type="SUPFAM" id="SSF47113">
    <property type="entry name" value="Histone-fold"/>
    <property type="match status" value="1"/>
</dbReference>
<keyword evidence="2" id="KW-1185">Reference proteome</keyword>
<dbReference type="GO" id="GO:0006357">
    <property type="term" value="P:regulation of transcription by RNA polymerase II"/>
    <property type="evidence" value="ECO:0000318"/>
    <property type="project" value="GO_Central"/>
</dbReference>
<sequence>MIITMHDDLQGSKPPQESYIIPRGTIALIMRQVQPHDSRVTSNTKETMDQRMQFSVTLTRAVMQEFRQDRRLTITGDNMIIGFASSGLVNYV</sequence>
<evidence type="ECO:0000313" key="2">
    <source>
        <dbReference type="Proteomes" id="UP000000768"/>
    </source>
</evidence>
<dbReference type="AlphaFoldDB" id="A0A1W0VRB4"/>
<dbReference type="OMA" id="ATTINCP"/>
<dbReference type="Proteomes" id="UP000000768">
    <property type="component" value="Chromosome 10"/>
</dbReference>
<dbReference type="InParanoid" id="A0A1W0VRB4"/>
<proteinExistence type="predicted"/>
<gene>
    <name evidence="1" type="ORF">SORBI_3010G029450</name>
</gene>
<protein>
    <submittedName>
        <fullName evidence="1">Uncharacterized protein</fullName>
    </submittedName>
</protein>
<evidence type="ECO:0000313" key="1">
    <source>
        <dbReference type="EMBL" id="OQU75791.1"/>
    </source>
</evidence>
<reference evidence="1 2" key="1">
    <citation type="journal article" date="2009" name="Nature">
        <title>The Sorghum bicolor genome and the diversification of grasses.</title>
        <authorList>
            <person name="Paterson A.H."/>
            <person name="Bowers J.E."/>
            <person name="Bruggmann R."/>
            <person name="Dubchak I."/>
            <person name="Grimwood J."/>
            <person name="Gundlach H."/>
            <person name="Haberer G."/>
            <person name="Hellsten U."/>
            <person name="Mitros T."/>
            <person name="Poliakov A."/>
            <person name="Schmutz J."/>
            <person name="Spannagl M."/>
            <person name="Tang H."/>
            <person name="Wang X."/>
            <person name="Wicker T."/>
            <person name="Bharti A.K."/>
            <person name="Chapman J."/>
            <person name="Feltus F.A."/>
            <person name="Gowik U."/>
            <person name="Grigoriev I.V."/>
            <person name="Lyons E."/>
            <person name="Maher C.A."/>
            <person name="Martis M."/>
            <person name="Narechania A."/>
            <person name="Otillar R.P."/>
            <person name="Penning B.W."/>
            <person name="Salamov A.A."/>
            <person name="Wang Y."/>
            <person name="Zhang L."/>
            <person name="Carpita N.C."/>
            <person name="Freeling M."/>
            <person name="Gingle A.R."/>
            <person name="Hash C.T."/>
            <person name="Keller B."/>
            <person name="Klein P."/>
            <person name="Kresovich S."/>
            <person name="McCann M.C."/>
            <person name="Ming R."/>
            <person name="Peterson D.G."/>
            <person name="Mehboob-ur-Rahman"/>
            <person name="Ware D."/>
            <person name="Westhoff P."/>
            <person name="Mayer K.F."/>
            <person name="Messing J."/>
            <person name="Rokhsar D.S."/>
        </authorList>
    </citation>
    <scope>NUCLEOTIDE SEQUENCE [LARGE SCALE GENOMIC DNA]</scope>
    <source>
        <strain evidence="2">cv. BTx623</strain>
    </source>
</reference>